<keyword evidence="2" id="KW-1185">Reference proteome</keyword>
<dbReference type="WBParaSite" id="HCON_00055615-00001">
    <property type="protein sequence ID" value="HCON_00055615-00001"/>
    <property type="gene ID" value="HCON_00055615"/>
</dbReference>
<name>A0A7I4Y5P6_HAECO</name>
<keyword evidence="1" id="KW-0732">Signal</keyword>
<protein>
    <submittedName>
        <fullName evidence="3">Uncharacterized protein</fullName>
    </submittedName>
</protein>
<dbReference type="AlphaFoldDB" id="A0A7I4Y5P6"/>
<evidence type="ECO:0000313" key="3">
    <source>
        <dbReference type="WBParaSite" id="HCON_00055615-00001"/>
    </source>
</evidence>
<evidence type="ECO:0000313" key="2">
    <source>
        <dbReference type="Proteomes" id="UP000025227"/>
    </source>
</evidence>
<sequence>MKFLRLHLISPLVTFFILIQVDQMLFCTFIEVPAHNGAYWSYYTFINSSNSNYTGDCLKRCLEEFPAFYKATENPEYVIDSGVEWYNLERRATNRSCPMAESLFPAYV</sequence>
<evidence type="ECO:0000256" key="1">
    <source>
        <dbReference type="SAM" id="SignalP"/>
    </source>
</evidence>
<feature type="chain" id="PRO_5029514098" evidence="1">
    <location>
        <begin position="24"/>
        <end position="108"/>
    </location>
</feature>
<organism evidence="2 3">
    <name type="scientific">Haemonchus contortus</name>
    <name type="common">Barber pole worm</name>
    <dbReference type="NCBI Taxonomy" id="6289"/>
    <lineage>
        <taxon>Eukaryota</taxon>
        <taxon>Metazoa</taxon>
        <taxon>Ecdysozoa</taxon>
        <taxon>Nematoda</taxon>
        <taxon>Chromadorea</taxon>
        <taxon>Rhabditida</taxon>
        <taxon>Rhabditina</taxon>
        <taxon>Rhabditomorpha</taxon>
        <taxon>Strongyloidea</taxon>
        <taxon>Trichostrongylidae</taxon>
        <taxon>Haemonchus</taxon>
    </lineage>
</organism>
<accession>A0A7I4Y5P6</accession>
<feature type="signal peptide" evidence="1">
    <location>
        <begin position="1"/>
        <end position="23"/>
    </location>
</feature>
<dbReference type="Proteomes" id="UP000025227">
    <property type="component" value="Unplaced"/>
</dbReference>
<proteinExistence type="predicted"/>
<reference evidence="3" key="1">
    <citation type="submission" date="2020-12" db="UniProtKB">
        <authorList>
            <consortium name="WormBaseParasite"/>
        </authorList>
    </citation>
    <scope>IDENTIFICATION</scope>
    <source>
        <strain evidence="3">MHco3</strain>
    </source>
</reference>